<dbReference type="PANTHER" id="PTHR43787">
    <property type="entry name" value="FEMO COFACTOR BIOSYNTHESIS PROTEIN NIFB-RELATED"/>
    <property type="match status" value="1"/>
</dbReference>
<evidence type="ECO:0000256" key="2">
    <source>
        <dbReference type="ARBA" id="ARBA00022485"/>
    </source>
</evidence>
<dbReference type="RefSeq" id="WP_009132895.1">
    <property type="nucleotide sequence ID" value="NZ_CP102250.1"/>
</dbReference>
<dbReference type="PANTHER" id="PTHR43787:SF11">
    <property type="entry name" value="UPF0026 PROTEIN SLR1464"/>
    <property type="match status" value="1"/>
</dbReference>
<dbReference type="Proteomes" id="UP000006008">
    <property type="component" value="Unassembled WGS sequence"/>
</dbReference>
<dbReference type="GO" id="GO:0046872">
    <property type="term" value="F:metal ion binding"/>
    <property type="evidence" value="ECO:0007669"/>
    <property type="project" value="UniProtKB-KW"/>
</dbReference>
<evidence type="ECO:0000256" key="1">
    <source>
        <dbReference type="ARBA" id="ARBA00001966"/>
    </source>
</evidence>
<evidence type="ECO:0000259" key="8">
    <source>
        <dbReference type="Pfam" id="PF04055"/>
    </source>
</evidence>
<feature type="domain" description="Radical SAM core" evidence="8">
    <location>
        <begin position="35"/>
        <end position="190"/>
    </location>
</feature>
<feature type="region of interest" description="Disordered" evidence="7">
    <location>
        <begin position="253"/>
        <end position="273"/>
    </location>
</feature>
<dbReference type="SUPFAM" id="SSF102114">
    <property type="entry name" value="Radical SAM enzymes"/>
    <property type="match status" value="1"/>
</dbReference>
<dbReference type="SFLD" id="SFLDG01083">
    <property type="entry name" value="Uncharacterised_Radical_SAM_Su"/>
    <property type="match status" value="1"/>
</dbReference>
<dbReference type="GO" id="GO:0003824">
    <property type="term" value="F:catalytic activity"/>
    <property type="evidence" value="ECO:0007669"/>
    <property type="project" value="InterPro"/>
</dbReference>
<dbReference type="STRING" id="742725.HMPREF9450_00089"/>
<proteinExistence type="predicted"/>
<protein>
    <recommendedName>
        <fullName evidence="8">Radical SAM core domain-containing protein</fullName>
    </recommendedName>
</protein>
<dbReference type="Pfam" id="PF04055">
    <property type="entry name" value="Radical_SAM"/>
    <property type="match status" value="1"/>
</dbReference>
<comment type="cofactor">
    <cofactor evidence="1">
        <name>[4Fe-4S] cluster</name>
        <dbReference type="ChEBI" id="CHEBI:49883"/>
    </cofactor>
</comment>
<dbReference type="OrthoDB" id="9795504at2"/>
<dbReference type="AlphaFoldDB" id="G5H579"/>
<organism evidence="9 10">
    <name type="scientific">Alistipes indistinctus YIT 12060</name>
    <dbReference type="NCBI Taxonomy" id="742725"/>
    <lineage>
        <taxon>Bacteria</taxon>
        <taxon>Pseudomonadati</taxon>
        <taxon>Bacteroidota</taxon>
        <taxon>Bacteroidia</taxon>
        <taxon>Bacteroidales</taxon>
        <taxon>Rikenellaceae</taxon>
        <taxon>Alistipes</taxon>
    </lineage>
</organism>
<keyword evidence="3" id="KW-0949">S-adenosyl-L-methionine</keyword>
<dbReference type="InterPro" id="IPR007197">
    <property type="entry name" value="rSAM"/>
</dbReference>
<dbReference type="CDD" id="cd01335">
    <property type="entry name" value="Radical_SAM"/>
    <property type="match status" value="1"/>
</dbReference>
<keyword evidence="10" id="KW-1185">Reference proteome</keyword>
<evidence type="ECO:0000256" key="5">
    <source>
        <dbReference type="ARBA" id="ARBA00023004"/>
    </source>
</evidence>
<evidence type="ECO:0000256" key="6">
    <source>
        <dbReference type="ARBA" id="ARBA00023014"/>
    </source>
</evidence>
<dbReference type="GO" id="GO:0051539">
    <property type="term" value="F:4 iron, 4 sulfur cluster binding"/>
    <property type="evidence" value="ECO:0007669"/>
    <property type="project" value="UniProtKB-KW"/>
</dbReference>
<dbReference type="SFLD" id="SFLDS00029">
    <property type="entry name" value="Radical_SAM"/>
    <property type="match status" value="1"/>
</dbReference>
<dbReference type="eggNOG" id="COG0731">
    <property type="taxonomic scope" value="Bacteria"/>
</dbReference>
<reference evidence="9 10" key="1">
    <citation type="submission" date="2011-08" db="EMBL/GenBank/DDBJ databases">
        <title>The Genome Sequence of Alistipes indistinctus YIT 12060.</title>
        <authorList>
            <consortium name="The Broad Institute Genome Sequencing Platform"/>
            <person name="Earl A."/>
            <person name="Ward D."/>
            <person name="Feldgarden M."/>
            <person name="Gevers D."/>
            <person name="Morotomi M."/>
            <person name="Young S.K."/>
            <person name="Zeng Q."/>
            <person name="Gargeya S."/>
            <person name="Fitzgerald M."/>
            <person name="Haas B."/>
            <person name="Abouelleil A."/>
            <person name="Alvarado L."/>
            <person name="Arachchi H.M."/>
            <person name="Berlin A."/>
            <person name="Brown A."/>
            <person name="Chapman S.B."/>
            <person name="Chen Z."/>
            <person name="Dunbar C."/>
            <person name="Freedman E."/>
            <person name="Gearin G."/>
            <person name="Gellesch M."/>
            <person name="Goldberg J."/>
            <person name="Griggs A."/>
            <person name="Gujja S."/>
            <person name="Heiman D."/>
            <person name="Howarth C."/>
            <person name="Larson L."/>
            <person name="Lui A."/>
            <person name="MacDonald P.J.P."/>
            <person name="Montmayeur A."/>
            <person name="Murphy C."/>
            <person name="Neiman D."/>
            <person name="Pearson M."/>
            <person name="Priest M."/>
            <person name="Roberts A."/>
            <person name="Saif S."/>
            <person name="Shea T."/>
            <person name="Shenoy N."/>
            <person name="Sisk P."/>
            <person name="Stolte C."/>
            <person name="Sykes S."/>
            <person name="Wortman J."/>
            <person name="Nusbaum C."/>
            <person name="Birren B."/>
        </authorList>
    </citation>
    <scope>NUCLEOTIDE SEQUENCE [LARGE SCALE GENOMIC DNA]</scope>
    <source>
        <strain evidence="9 10">YIT 12060</strain>
    </source>
</reference>
<dbReference type="InterPro" id="IPR040084">
    <property type="entry name" value="GTPase_Obg"/>
</dbReference>
<comment type="caution">
    <text evidence="9">The sequence shown here is derived from an EMBL/GenBank/DDBJ whole genome shotgun (WGS) entry which is preliminary data.</text>
</comment>
<dbReference type="EMBL" id="ADLD01000003">
    <property type="protein sequence ID" value="EHB93318.1"/>
    <property type="molecule type" value="Genomic_DNA"/>
</dbReference>
<keyword evidence="4" id="KW-0479">Metal-binding</keyword>
<evidence type="ECO:0000256" key="4">
    <source>
        <dbReference type="ARBA" id="ARBA00022723"/>
    </source>
</evidence>
<evidence type="ECO:0000313" key="10">
    <source>
        <dbReference type="Proteomes" id="UP000006008"/>
    </source>
</evidence>
<dbReference type="PATRIC" id="fig|742725.3.peg.97"/>
<gene>
    <name evidence="9" type="ORF">HMPREF9450_00089</name>
</gene>
<dbReference type="HOGENOM" id="CLU_058377_1_0_10"/>
<dbReference type="GeneID" id="92816515"/>
<accession>G5H579</accession>
<dbReference type="InterPro" id="IPR013785">
    <property type="entry name" value="Aldolase_TIM"/>
</dbReference>
<name>G5H579_9BACT</name>
<dbReference type="InterPro" id="IPR058240">
    <property type="entry name" value="rSAM_sf"/>
</dbReference>
<keyword evidence="6" id="KW-0411">Iron-sulfur</keyword>
<dbReference type="Gene3D" id="3.20.20.70">
    <property type="entry name" value="Aldolase class I"/>
    <property type="match status" value="1"/>
</dbReference>
<keyword evidence="5" id="KW-0408">Iron</keyword>
<evidence type="ECO:0000256" key="7">
    <source>
        <dbReference type="SAM" id="MobiDB-lite"/>
    </source>
</evidence>
<sequence>MSTILFDRVIFGPVHSRRLGLSLGVNLLPTDNKLCNFDCIYCECGWGKHGFKPRFNTREEVRTLLRAKLREMAAAGTPPDVITFAGNGEPTMHPQFEEIISDTIAVRDELCPSAKVSVLSNATMIGRDNVRRALLKVDNNILKLDSALDETVRLIDQPRGRAGVAETVRLMKLFGGRLIVQTMFLRGMYDGRRVDNTTEAEVSTWLELIREVAPQQVMIYTIDRETPAHGLEKIPLGELMRIGARVEALGIPCSVSGATDHPSTPDSKPNPEE</sequence>
<keyword evidence="2" id="KW-0004">4Fe-4S</keyword>
<evidence type="ECO:0000256" key="3">
    <source>
        <dbReference type="ARBA" id="ARBA00022691"/>
    </source>
</evidence>
<evidence type="ECO:0000313" key="9">
    <source>
        <dbReference type="EMBL" id="EHB93318.1"/>
    </source>
</evidence>